<organism evidence="7 8">
    <name type="scientific">Brachionus plicatilis</name>
    <name type="common">Marine rotifer</name>
    <name type="synonym">Brachionus muelleri</name>
    <dbReference type="NCBI Taxonomy" id="10195"/>
    <lineage>
        <taxon>Eukaryota</taxon>
        <taxon>Metazoa</taxon>
        <taxon>Spiralia</taxon>
        <taxon>Gnathifera</taxon>
        <taxon>Rotifera</taxon>
        <taxon>Eurotatoria</taxon>
        <taxon>Monogononta</taxon>
        <taxon>Pseudotrocha</taxon>
        <taxon>Ploima</taxon>
        <taxon>Brachionidae</taxon>
        <taxon>Brachionus</taxon>
    </lineage>
</organism>
<dbReference type="CDD" id="cd20403">
    <property type="entry name" value="Tudor_Agenet_FMRP-like_rpt2"/>
    <property type="match status" value="1"/>
</dbReference>
<dbReference type="GO" id="GO:0005634">
    <property type="term" value="C:nucleus"/>
    <property type="evidence" value="ECO:0007669"/>
    <property type="project" value="TreeGrafter"/>
</dbReference>
<reference evidence="7 8" key="1">
    <citation type="journal article" date="2018" name="Sci. Rep.">
        <title>Genomic signatures of local adaptation to the degree of environmental predictability in rotifers.</title>
        <authorList>
            <person name="Franch-Gras L."/>
            <person name="Hahn C."/>
            <person name="Garcia-Roger E.M."/>
            <person name="Carmona M.J."/>
            <person name="Serra M."/>
            <person name="Gomez A."/>
        </authorList>
    </citation>
    <scope>NUCLEOTIDE SEQUENCE [LARGE SCALE GENOMIC DNA]</scope>
    <source>
        <strain evidence="7">HYR1</strain>
    </source>
</reference>
<dbReference type="EMBL" id="REGN01006546">
    <property type="protein sequence ID" value="RNA09091.1"/>
    <property type="molecule type" value="Genomic_DNA"/>
</dbReference>
<evidence type="ECO:0000256" key="2">
    <source>
        <dbReference type="ARBA" id="ARBA00023018"/>
    </source>
</evidence>
<dbReference type="GO" id="GO:0099577">
    <property type="term" value="P:regulation of translation at presynapse, modulating synaptic transmission"/>
    <property type="evidence" value="ECO:0007669"/>
    <property type="project" value="TreeGrafter"/>
</dbReference>
<dbReference type="InterPro" id="IPR040148">
    <property type="entry name" value="FMR1"/>
</dbReference>
<dbReference type="InterPro" id="IPR036612">
    <property type="entry name" value="KH_dom_type_1_sf"/>
</dbReference>
<comment type="subcellular location">
    <subcellularLocation>
        <location evidence="1">Cytoplasm</location>
        <location evidence="1">Stress granule</location>
    </subcellularLocation>
    <subcellularLocation>
        <location evidence="3">Synapse</location>
    </subcellularLocation>
</comment>
<proteinExistence type="predicted"/>
<evidence type="ECO:0000256" key="5">
    <source>
        <dbReference type="SAM" id="MobiDB-lite"/>
    </source>
</evidence>
<dbReference type="GO" id="GO:0098793">
    <property type="term" value="C:presynapse"/>
    <property type="evidence" value="ECO:0007669"/>
    <property type="project" value="GOC"/>
</dbReference>
<feature type="compositionally biased region" description="Low complexity" evidence="5">
    <location>
        <begin position="513"/>
        <end position="534"/>
    </location>
</feature>
<dbReference type="Pfam" id="PF17904">
    <property type="entry name" value="KH_9"/>
    <property type="match status" value="1"/>
</dbReference>
<dbReference type="InterPro" id="IPR040472">
    <property type="entry name" value="FMRP_KH0"/>
</dbReference>
<feature type="compositionally biased region" description="Polar residues" evidence="5">
    <location>
        <begin position="541"/>
        <end position="575"/>
    </location>
</feature>
<protein>
    <submittedName>
        <fullName evidence="7">Fragile X mental retardation syndrome-related 1 isoform X2</fullName>
    </submittedName>
</protein>
<evidence type="ECO:0000256" key="3">
    <source>
        <dbReference type="ARBA" id="ARBA00034103"/>
    </source>
</evidence>
<keyword evidence="2" id="KW-0770">Synapse</keyword>
<comment type="caution">
    <text evidence="7">The sequence shown here is derived from an EMBL/GenBank/DDBJ whole genome shotgun (WGS) entry which is preliminary data.</text>
</comment>
<dbReference type="PROSITE" id="PS50084">
    <property type="entry name" value="KH_TYPE_1"/>
    <property type="match status" value="2"/>
</dbReference>
<evidence type="ECO:0000313" key="8">
    <source>
        <dbReference type="Proteomes" id="UP000276133"/>
    </source>
</evidence>
<dbReference type="AlphaFoldDB" id="A0A3M7QDJ8"/>
<dbReference type="PANTHER" id="PTHR10603:SF7">
    <property type="entry name" value="FRAGILE X MESSENGER RIBONUCLEOPROTEIN 1 HOMOLOG"/>
    <property type="match status" value="1"/>
</dbReference>
<dbReference type="CDD" id="cd22426">
    <property type="entry name" value="KH_I_FMR1_FXR_rpt2"/>
    <property type="match status" value="1"/>
</dbReference>
<dbReference type="GO" id="GO:0043005">
    <property type="term" value="C:neuron projection"/>
    <property type="evidence" value="ECO:0007669"/>
    <property type="project" value="TreeGrafter"/>
</dbReference>
<dbReference type="GO" id="GO:0045727">
    <property type="term" value="P:positive regulation of translation"/>
    <property type="evidence" value="ECO:0007669"/>
    <property type="project" value="TreeGrafter"/>
</dbReference>
<dbReference type="SUPFAM" id="SSF54791">
    <property type="entry name" value="Eukaryotic type KH-domain (KH-domain type I)"/>
    <property type="match status" value="2"/>
</dbReference>
<dbReference type="STRING" id="10195.A0A3M7QDJ8"/>
<dbReference type="GO" id="GO:0045182">
    <property type="term" value="F:translation regulator activity"/>
    <property type="evidence" value="ECO:0007669"/>
    <property type="project" value="TreeGrafter"/>
</dbReference>
<feature type="compositionally biased region" description="Basic and acidic residues" evidence="5">
    <location>
        <begin position="405"/>
        <end position="414"/>
    </location>
</feature>
<dbReference type="GO" id="GO:0051028">
    <property type="term" value="P:mRNA transport"/>
    <property type="evidence" value="ECO:0007669"/>
    <property type="project" value="TreeGrafter"/>
</dbReference>
<dbReference type="GO" id="GO:0048513">
    <property type="term" value="P:animal organ development"/>
    <property type="evidence" value="ECO:0007669"/>
    <property type="project" value="TreeGrafter"/>
</dbReference>
<dbReference type="PROSITE" id="PS51641">
    <property type="entry name" value="AGENET_LIKE"/>
    <property type="match status" value="1"/>
</dbReference>
<evidence type="ECO:0000313" key="7">
    <source>
        <dbReference type="EMBL" id="RNA09091.1"/>
    </source>
</evidence>
<evidence type="ECO:0000256" key="1">
    <source>
        <dbReference type="ARBA" id="ARBA00004210"/>
    </source>
</evidence>
<dbReference type="CDD" id="cd22427">
    <property type="entry name" value="KH_I_FMR1_FXR_rpt3"/>
    <property type="match status" value="1"/>
</dbReference>
<dbReference type="CDD" id="cd22425">
    <property type="entry name" value="KH_I_FMR1_FXR_rpt1"/>
    <property type="match status" value="1"/>
</dbReference>
<dbReference type="GO" id="GO:0010494">
    <property type="term" value="C:cytoplasmic stress granule"/>
    <property type="evidence" value="ECO:0007669"/>
    <property type="project" value="UniProtKB-SubCell"/>
</dbReference>
<dbReference type="Pfam" id="PF00013">
    <property type="entry name" value="KH_1"/>
    <property type="match status" value="2"/>
</dbReference>
<keyword evidence="8" id="KW-1185">Reference proteome</keyword>
<dbReference type="GO" id="GO:0003730">
    <property type="term" value="F:mRNA 3'-UTR binding"/>
    <property type="evidence" value="ECO:0007669"/>
    <property type="project" value="TreeGrafter"/>
</dbReference>
<feature type="domain" description="Agenet-like" evidence="6">
    <location>
        <begin position="65"/>
        <end position="114"/>
    </location>
</feature>
<dbReference type="Gene3D" id="2.30.30.140">
    <property type="match status" value="1"/>
</dbReference>
<dbReference type="InterPro" id="IPR041560">
    <property type="entry name" value="Tudor_FRM1"/>
</dbReference>
<feature type="compositionally biased region" description="Polar residues" evidence="5">
    <location>
        <begin position="386"/>
        <end position="402"/>
    </location>
</feature>
<dbReference type="SMART" id="SM00322">
    <property type="entry name" value="KH"/>
    <property type="match status" value="2"/>
</dbReference>
<evidence type="ECO:0000256" key="4">
    <source>
        <dbReference type="PROSITE-ProRule" id="PRU00117"/>
    </source>
</evidence>
<name>A0A3M7QDJ8_BRAPC</name>
<dbReference type="PANTHER" id="PTHR10603">
    <property type="entry name" value="FRAGILE X MENTAL RETARDATION SYNDROME-RELATED PROTEIN"/>
    <property type="match status" value="1"/>
</dbReference>
<dbReference type="OrthoDB" id="424249at2759"/>
<dbReference type="FunFam" id="3.30.1370.10:FF:000054">
    <property type="entry name" value="Fragile X mental retardation protein 1"/>
    <property type="match status" value="1"/>
</dbReference>
<dbReference type="GO" id="GO:0048170">
    <property type="term" value="P:positive regulation of long-term neuronal synaptic plasticity"/>
    <property type="evidence" value="ECO:0007669"/>
    <property type="project" value="TreeGrafter"/>
</dbReference>
<dbReference type="InterPro" id="IPR004088">
    <property type="entry name" value="KH_dom_type_1"/>
</dbReference>
<dbReference type="Proteomes" id="UP000276133">
    <property type="component" value="Unassembled WGS sequence"/>
</dbReference>
<dbReference type="Gene3D" id="3.30.1370.10">
    <property type="entry name" value="K Homology domain, type 1"/>
    <property type="match status" value="2"/>
</dbReference>
<evidence type="ECO:0000259" key="6">
    <source>
        <dbReference type="PROSITE" id="PS51641"/>
    </source>
</evidence>
<gene>
    <name evidence="7" type="ORF">BpHYR1_006564</name>
</gene>
<accession>A0A3M7QDJ8</accession>
<dbReference type="InterPro" id="IPR004087">
    <property type="entry name" value="KH_dom"/>
</dbReference>
<feature type="compositionally biased region" description="Basic and acidic residues" evidence="5">
    <location>
        <begin position="463"/>
        <end position="481"/>
    </location>
</feature>
<keyword evidence="4" id="KW-0694">RNA-binding</keyword>
<dbReference type="GO" id="GO:0043488">
    <property type="term" value="P:regulation of mRNA stability"/>
    <property type="evidence" value="ECO:0007669"/>
    <property type="project" value="TreeGrafter"/>
</dbReference>
<sequence length="575" mass="65923">MEDYYIEVLNPRGNWVRVLLIDLDKDGVLVKPNASSQELLKYKYCEARMPSLTKVDASLKPGDECEVLVENKAENEPSYWCPATVKMTKGEFFVVEFKDDSQTEIFPSDKIRIPNRNGPLKENFLHKTEFKVPDDLQELYKTEDPSKDFRKACNALSVHYDPENHSLSVISDQESGIKRAVILSEIHFKALRQKSMLLRRTHEIAQQIERNRQQQLNAKYSEEFCVAKELMGLAIGSHGSNIQEARKIRGITSIEIDENTSKFKICGDTEQAVRQARVMLEYGEDISLVPREYIGKMIGKNGANIQEIVDKSGVVRVKIEGDTETTTPRDIGHQVPFVFVGTVENINNAKFLVEYQLDKLRELDELRKEKIQMDEQLKSLMNTSSNYYKGSQSAQNGSQSYRGGSEARFEDKNYQNRSNRYRRGNGNANQNPRFRRRPNQGTLSETGGDVGNEADFESNFSENDYKPNEDHVNGHQNDYRQNKNRYQRYKKNELDEDNGEKRYSNNRHRRQENGSTHNNDNSSSNENINKSSANGDARSSAPKTQRNPNNRRMPNGKQNGYASKNNTMANQITNP</sequence>
<feature type="region of interest" description="Disordered" evidence="5">
    <location>
        <begin position="386"/>
        <end position="575"/>
    </location>
</feature>